<evidence type="ECO:0000313" key="3">
    <source>
        <dbReference type="Proteomes" id="UP000054217"/>
    </source>
</evidence>
<name>A0A0C3JUH9_PISTI</name>
<feature type="region of interest" description="Disordered" evidence="1">
    <location>
        <begin position="298"/>
        <end position="327"/>
    </location>
</feature>
<feature type="compositionally biased region" description="Low complexity" evidence="1">
    <location>
        <begin position="225"/>
        <end position="258"/>
    </location>
</feature>
<evidence type="ECO:0000256" key="1">
    <source>
        <dbReference type="SAM" id="MobiDB-lite"/>
    </source>
</evidence>
<feature type="compositionally biased region" description="Low complexity" evidence="1">
    <location>
        <begin position="19"/>
        <end position="37"/>
    </location>
</feature>
<dbReference type="HOGENOM" id="CLU_064558_0_0_1"/>
<sequence length="327" mass="35953">MLSSYSAHSSDGFYSPMHASYPPSTPTRSSSRAAATAKGFQPRHSSPLVQRSSSPPVDSSPPMQMSSPTASAQERRKGQYKSLVSYRTPESSSVSRRLFSTANVGQLDCSTDPTKSFLRERFQARCREHARKARQRAVSERRGSMGSSDAGLYFDDEMDCDAEETDEDVLQDELFRRIVESANHRARHAFRLSYSLEVGSSFDPDLEDVSVWESELRAEPPPPTSTSTASVPNSGTSSHAMSTSSTPPLSLISAPPSSVHAQHLTHDDPEEELVAYAEEYAALADFADIDLSAEEFSSWSDVEDDSLGRPQAERTVADQYDQDMDMS</sequence>
<dbReference type="EMBL" id="KN831991">
    <property type="protein sequence ID" value="KIO01112.1"/>
    <property type="molecule type" value="Genomic_DNA"/>
</dbReference>
<dbReference type="AlphaFoldDB" id="A0A0C3JUH9"/>
<evidence type="ECO:0000313" key="2">
    <source>
        <dbReference type="EMBL" id="KIO01112.1"/>
    </source>
</evidence>
<dbReference type="InParanoid" id="A0A0C3JUH9"/>
<gene>
    <name evidence="2" type="ORF">M404DRAFT_1003388</name>
</gene>
<reference evidence="2 3" key="1">
    <citation type="submission" date="2014-04" db="EMBL/GenBank/DDBJ databases">
        <authorList>
            <consortium name="DOE Joint Genome Institute"/>
            <person name="Kuo A."/>
            <person name="Kohler A."/>
            <person name="Costa M.D."/>
            <person name="Nagy L.G."/>
            <person name="Floudas D."/>
            <person name="Copeland A."/>
            <person name="Barry K.W."/>
            <person name="Cichocki N."/>
            <person name="Veneault-Fourrey C."/>
            <person name="LaButti K."/>
            <person name="Lindquist E.A."/>
            <person name="Lipzen A."/>
            <person name="Lundell T."/>
            <person name="Morin E."/>
            <person name="Murat C."/>
            <person name="Sun H."/>
            <person name="Tunlid A."/>
            <person name="Henrissat B."/>
            <person name="Grigoriev I.V."/>
            <person name="Hibbett D.S."/>
            <person name="Martin F."/>
            <person name="Nordberg H.P."/>
            <person name="Cantor M.N."/>
            <person name="Hua S.X."/>
        </authorList>
    </citation>
    <scope>NUCLEOTIDE SEQUENCE [LARGE SCALE GENOMIC DNA]</scope>
    <source>
        <strain evidence="2 3">Marx 270</strain>
    </source>
</reference>
<accession>A0A0C3JUH9</accession>
<feature type="region of interest" description="Disordered" evidence="1">
    <location>
        <begin position="1"/>
        <end position="88"/>
    </location>
</feature>
<feature type="compositionally biased region" description="Low complexity" evidence="1">
    <location>
        <begin position="52"/>
        <end position="71"/>
    </location>
</feature>
<reference evidence="3" key="2">
    <citation type="submission" date="2015-01" db="EMBL/GenBank/DDBJ databases">
        <title>Evolutionary Origins and Diversification of the Mycorrhizal Mutualists.</title>
        <authorList>
            <consortium name="DOE Joint Genome Institute"/>
            <consortium name="Mycorrhizal Genomics Consortium"/>
            <person name="Kohler A."/>
            <person name="Kuo A."/>
            <person name="Nagy L.G."/>
            <person name="Floudas D."/>
            <person name="Copeland A."/>
            <person name="Barry K.W."/>
            <person name="Cichocki N."/>
            <person name="Veneault-Fourrey C."/>
            <person name="LaButti K."/>
            <person name="Lindquist E.A."/>
            <person name="Lipzen A."/>
            <person name="Lundell T."/>
            <person name="Morin E."/>
            <person name="Murat C."/>
            <person name="Riley R."/>
            <person name="Ohm R."/>
            <person name="Sun H."/>
            <person name="Tunlid A."/>
            <person name="Henrissat B."/>
            <person name="Grigoriev I.V."/>
            <person name="Hibbett D.S."/>
            <person name="Martin F."/>
        </authorList>
    </citation>
    <scope>NUCLEOTIDE SEQUENCE [LARGE SCALE GENOMIC DNA]</scope>
    <source>
        <strain evidence="3">Marx 270</strain>
    </source>
</reference>
<proteinExistence type="predicted"/>
<protein>
    <submittedName>
        <fullName evidence="2">Uncharacterized protein</fullName>
    </submittedName>
</protein>
<feature type="region of interest" description="Disordered" evidence="1">
    <location>
        <begin position="213"/>
        <end position="271"/>
    </location>
</feature>
<keyword evidence="3" id="KW-1185">Reference proteome</keyword>
<dbReference type="Proteomes" id="UP000054217">
    <property type="component" value="Unassembled WGS sequence"/>
</dbReference>
<dbReference type="OrthoDB" id="3268127at2759"/>
<organism evidence="2 3">
    <name type="scientific">Pisolithus tinctorius Marx 270</name>
    <dbReference type="NCBI Taxonomy" id="870435"/>
    <lineage>
        <taxon>Eukaryota</taxon>
        <taxon>Fungi</taxon>
        <taxon>Dikarya</taxon>
        <taxon>Basidiomycota</taxon>
        <taxon>Agaricomycotina</taxon>
        <taxon>Agaricomycetes</taxon>
        <taxon>Agaricomycetidae</taxon>
        <taxon>Boletales</taxon>
        <taxon>Sclerodermatineae</taxon>
        <taxon>Pisolithaceae</taxon>
        <taxon>Pisolithus</taxon>
    </lineage>
</organism>